<dbReference type="GO" id="GO:0000976">
    <property type="term" value="F:transcription cis-regulatory region binding"/>
    <property type="evidence" value="ECO:0007669"/>
    <property type="project" value="TreeGrafter"/>
</dbReference>
<dbReference type="OrthoDB" id="4543698at2"/>
<dbReference type="InterPro" id="IPR050109">
    <property type="entry name" value="HTH-type_TetR-like_transc_reg"/>
</dbReference>
<evidence type="ECO:0000256" key="4">
    <source>
        <dbReference type="PROSITE-ProRule" id="PRU00335"/>
    </source>
</evidence>
<dbReference type="Gene3D" id="1.10.357.10">
    <property type="entry name" value="Tetracycline Repressor, domain 2"/>
    <property type="match status" value="1"/>
</dbReference>
<feature type="DNA-binding region" description="H-T-H motif" evidence="4">
    <location>
        <begin position="22"/>
        <end position="41"/>
    </location>
</feature>
<dbReference type="InterPro" id="IPR011075">
    <property type="entry name" value="TetR_C"/>
</dbReference>
<dbReference type="PANTHER" id="PTHR30055">
    <property type="entry name" value="HTH-TYPE TRANSCRIPTIONAL REGULATOR RUTR"/>
    <property type="match status" value="1"/>
</dbReference>
<reference evidence="6 7" key="1">
    <citation type="submission" date="2018-09" db="EMBL/GenBank/DDBJ databases">
        <title>YIM 75507 draft genome.</title>
        <authorList>
            <person name="Tang S."/>
            <person name="Feng Y."/>
        </authorList>
    </citation>
    <scope>NUCLEOTIDE SEQUENCE [LARGE SCALE GENOMIC DNA]</scope>
    <source>
        <strain evidence="6 7">YIM 75507</strain>
    </source>
</reference>
<proteinExistence type="predicted"/>
<evidence type="ECO:0000313" key="6">
    <source>
        <dbReference type="EMBL" id="RJL32265.1"/>
    </source>
</evidence>
<dbReference type="Gene3D" id="1.10.10.60">
    <property type="entry name" value="Homeodomain-like"/>
    <property type="match status" value="1"/>
</dbReference>
<keyword evidence="7" id="KW-1185">Reference proteome</keyword>
<dbReference type="SUPFAM" id="SSF46689">
    <property type="entry name" value="Homeodomain-like"/>
    <property type="match status" value="1"/>
</dbReference>
<gene>
    <name evidence="6" type="ORF">D5H75_16890</name>
</gene>
<evidence type="ECO:0000259" key="5">
    <source>
        <dbReference type="PROSITE" id="PS50977"/>
    </source>
</evidence>
<keyword evidence="3" id="KW-0804">Transcription</keyword>
<dbReference type="GO" id="GO:0003700">
    <property type="term" value="F:DNA-binding transcription factor activity"/>
    <property type="evidence" value="ECO:0007669"/>
    <property type="project" value="TreeGrafter"/>
</dbReference>
<evidence type="ECO:0000256" key="2">
    <source>
        <dbReference type="ARBA" id="ARBA00023125"/>
    </source>
</evidence>
<protein>
    <submittedName>
        <fullName evidence="6">TetR/AcrR family transcriptional regulator</fullName>
    </submittedName>
</protein>
<organism evidence="6 7">
    <name type="scientific">Bailinhaonella thermotolerans</name>
    <dbReference type="NCBI Taxonomy" id="1070861"/>
    <lineage>
        <taxon>Bacteria</taxon>
        <taxon>Bacillati</taxon>
        <taxon>Actinomycetota</taxon>
        <taxon>Actinomycetes</taxon>
        <taxon>Streptosporangiales</taxon>
        <taxon>Streptosporangiaceae</taxon>
        <taxon>Bailinhaonella</taxon>
    </lineage>
</organism>
<evidence type="ECO:0000256" key="1">
    <source>
        <dbReference type="ARBA" id="ARBA00023015"/>
    </source>
</evidence>
<dbReference type="PROSITE" id="PS50977">
    <property type="entry name" value="HTH_TETR_2"/>
    <property type="match status" value="1"/>
</dbReference>
<sequence length="182" mass="19297">MDHAITRATRELLAEAGYAGITVDAVAERAGIGKAAIYRRYAGKQEMVFAAAVHDMSIAPPPDQGSLRADLAALARDIAESLSAPGAPTLLGLFADVSSDEAALTRIRDTFLERERACVAEVLDRAARRGELTSHPGLTPVHALLTGPILTWLLALRHTDTGDLDTFVTTLADLLTKALTSP</sequence>
<comment type="caution">
    <text evidence="6">The sequence shown here is derived from an EMBL/GenBank/DDBJ whole genome shotgun (WGS) entry which is preliminary data.</text>
</comment>
<dbReference type="Pfam" id="PF16859">
    <property type="entry name" value="TetR_C_11"/>
    <property type="match status" value="1"/>
</dbReference>
<dbReference type="PANTHER" id="PTHR30055:SF148">
    <property type="entry name" value="TETR-FAMILY TRANSCRIPTIONAL REGULATOR"/>
    <property type="match status" value="1"/>
</dbReference>
<dbReference type="Proteomes" id="UP000265768">
    <property type="component" value="Unassembled WGS sequence"/>
</dbReference>
<name>A0A3A4AVG6_9ACTN</name>
<dbReference type="PRINTS" id="PR00455">
    <property type="entry name" value="HTHTETR"/>
</dbReference>
<dbReference type="EMBL" id="QZEY01000005">
    <property type="protein sequence ID" value="RJL32265.1"/>
    <property type="molecule type" value="Genomic_DNA"/>
</dbReference>
<accession>A0A3A4AVG6</accession>
<dbReference type="AlphaFoldDB" id="A0A3A4AVG6"/>
<evidence type="ECO:0000256" key="3">
    <source>
        <dbReference type="ARBA" id="ARBA00023163"/>
    </source>
</evidence>
<keyword evidence="2 4" id="KW-0238">DNA-binding</keyword>
<evidence type="ECO:0000313" key="7">
    <source>
        <dbReference type="Proteomes" id="UP000265768"/>
    </source>
</evidence>
<dbReference type="InterPro" id="IPR036271">
    <property type="entry name" value="Tet_transcr_reg_TetR-rel_C_sf"/>
</dbReference>
<dbReference type="Pfam" id="PF00440">
    <property type="entry name" value="TetR_N"/>
    <property type="match status" value="1"/>
</dbReference>
<feature type="domain" description="HTH tetR-type" evidence="5">
    <location>
        <begin position="1"/>
        <end position="59"/>
    </location>
</feature>
<dbReference type="SUPFAM" id="SSF48498">
    <property type="entry name" value="Tetracyclin repressor-like, C-terminal domain"/>
    <property type="match status" value="1"/>
</dbReference>
<keyword evidence="1" id="KW-0805">Transcription regulation</keyword>
<dbReference type="InterPro" id="IPR009057">
    <property type="entry name" value="Homeodomain-like_sf"/>
</dbReference>
<dbReference type="InterPro" id="IPR001647">
    <property type="entry name" value="HTH_TetR"/>
</dbReference>